<sequence>MTDRAAPGDNPGKFQDIVKRRLKGGQCYHTPYFGCREFPANFRLWEGGEIPAIPESRDLGYMLYDMDYTDSQNIRPMFFRAQMADGVITVPALKSGEVLQ</sequence>
<dbReference type="AlphaFoldDB" id="A0A645JIM8"/>
<protein>
    <submittedName>
        <fullName evidence="1">CRISPR pre-crRNA endoribonuclease Cas5d</fullName>
        <ecNumber evidence="1">3.1.-.-</ecNumber>
    </submittedName>
</protein>
<gene>
    <name evidence="1" type="primary">cas5d_8</name>
    <name evidence="1" type="ORF">SDC9_210962</name>
</gene>
<dbReference type="EMBL" id="VSSQ01142275">
    <property type="protein sequence ID" value="MPN63207.1"/>
    <property type="molecule type" value="Genomic_DNA"/>
</dbReference>
<dbReference type="GO" id="GO:0043571">
    <property type="term" value="P:maintenance of CRISPR repeat elements"/>
    <property type="evidence" value="ECO:0007669"/>
    <property type="project" value="InterPro"/>
</dbReference>
<keyword evidence="1" id="KW-0378">Hydrolase</keyword>
<accession>A0A645JIM8</accession>
<name>A0A645JIM8_9ZZZZ</name>
<organism evidence="1">
    <name type="scientific">bioreactor metagenome</name>
    <dbReference type="NCBI Taxonomy" id="1076179"/>
    <lineage>
        <taxon>unclassified sequences</taxon>
        <taxon>metagenomes</taxon>
        <taxon>ecological metagenomes</taxon>
    </lineage>
</organism>
<proteinExistence type="predicted"/>
<dbReference type="GO" id="GO:0016787">
    <property type="term" value="F:hydrolase activity"/>
    <property type="evidence" value="ECO:0007669"/>
    <property type="project" value="UniProtKB-KW"/>
</dbReference>
<comment type="caution">
    <text evidence="1">The sequence shown here is derived from an EMBL/GenBank/DDBJ whole genome shotgun (WGS) entry which is preliminary data.</text>
</comment>
<reference evidence="1" key="1">
    <citation type="submission" date="2019-08" db="EMBL/GenBank/DDBJ databases">
        <authorList>
            <person name="Kucharzyk K."/>
            <person name="Murdoch R.W."/>
            <person name="Higgins S."/>
            <person name="Loffler F."/>
        </authorList>
    </citation>
    <scope>NUCLEOTIDE SEQUENCE</scope>
</reference>
<dbReference type="Gene3D" id="3.30.70.2660">
    <property type="match status" value="1"/>
</dbReference>
<dbReference type="Pfam" id="PF09704">
    <property type="entry name" value="Cas_Cas5d"/>
    <property type="match status" value="1"/>
</dbReference>
<dbReference type="EC" id="3.1.-.-" evidence="1"/>
<dbReference type="InterPro" id="IPR021124">
    <property type="entry name" value="CRISPR-assoc_prot_Cas5"/>
</dbReference>
<evidence type="ECO:0000313" key="1">
    <source>
        <dbReference type="EMBL" id="MPN63207.1"/>
    </source>
</evidence>